<dbReference type="InterPro" id="IPR002912">
    <property type="entry name" value="ACT_dom"/>
</dbReference>
<dbReference type="SUPFAM" id="SSF51735">
    <property type="entry name" value="NAD(P)-binding Rossmann-fold domains"/>
    <property type="match status" value="1"/>
</dbReference>
<keyword evidence="11 18" id="KW-0560">Oxidoreductase</keyword>
<proteinExistence type="inferred from homology"/>
<evidence type="ECO:0000259" key="20">
    <source>
        <dbReference type="PROSITE" id="PS51671"/>
    </source>
</evidence>
<dbReference type="GO" id="GO:0050661">
    <property type="term" value="F:NADP binding"/>
    <property type="evidence" value="ECO:0007669"/>
    <property type="project" value="InterPro"/>
</dbReference>
<dbReference type="Pfam" id="PF03447">
    <property type="entry name" value="NAD_binding_3"/>
    <property type="match status" value="1"/>
</dbReference>
<evidence type="ECO:0000256" key="11">
    <source>
        <dbReference type="ARBA" id="ARBA00023002"/>
    </source>
</evidence>
<dbReference type="EMBL" id="JADIMX010000092">
    <property type="protein sequence ID" value="MBO8434653.1"/>
    <property type="molecule type" value="Genomic_DNA"/>
</dbReference>
<evidence type="ECO:0000256" key="17">
    <source>
        <dbReference type="PIRSR" id="PIRSR000098-2"/>
    </source>
</evidence>
<comment type="cofactor">
    <cofactor evidence="1">
        <name>a metal cation</name>
        <dbReference type="ChEBI" id="CHEBI:25213"/>
    </cofactor>
</comment>
<keyword evidence="9" id="KW-0479">Metal-binding</keyword>
<dbReference type="PANTHER" id="PTHR43331:SF1">
    <property type="entry name" value="HOMOSERINE DEHYDROGENASE"/>
    <property type="match status" value="1"/>
</dbReference>
<dbReference type="FunFam" id="3.40.50.720:FF:000062">
    <property type="entry name" value="Homoserine dehydrogenase"/>
    <property type="match status" value="1"/>
</dbReference>
<keyword evidence="12" id="KW-0520">NAD</keyword>
<keyword evidence="7 18" id="KW-0028">Amino-acid biosynthesis</keyword>
<keyword evidence="10 17" id="KW-0521">NADP</keyword>
<dbReference type="PROSITE" id="PS51671">
    <property type="entry name" value="ACT"/>
    <property type="match status" value="1"/>
</dbReference>
<reference evidence="21" key="1">
    <citation type="submission" date="2020-10" db="EMBL/GenBank/DDBJ databases">
        <authorList>
            <person name="Gilroy R."/>
        </authorList>
    </citation>
    <scope>NUCLEOTIDE SEQUENCE</scope>
    <source>
        <strain evidence="21">F6-4510</strain>
    </source>
</reference>
<dbReference type="GO" id="GO:0046872">
    <property type="term" value="F:metal ion binding"/>
    <property type="evidence" value="ECO:0007669"/>
    <property type="project" value="UniProtKB-KW"/>
</dbReference>
<evidence type="ECO:0000256" key="1">
    <source>
        <dbReference type="ARBA" id="ARBA00001920"/>
    </source>
</evidence>
<feature type="binding site" evidence="17">
    <location>
        <position position="189"/>
    </location>
    <ligand>
        <name>L-homoserine</name>
        <dbReference type="ChEBI" id="CHEBI:57476"/>
    </ligand>
</feature>
<evidence type="ECO:0000256" key="4">
    <source>
        <dbReference type="ARBA" id="ARBA00006753"/>
    </source>
</evidence>
<keyword evidence="13" id="KW-0915">Sodium</keyword>
<evidence type="ECO:0000256" key="2">
    <source>
        <dbReference type="ARBA" id="ARBA00005056"/>
    </source>
</evidence>
<evidence type="ECO:0000256" key="3">
    <source>
        <dbReference type="ARBA" id="ARBA00005062"/>
    </source>
</evidence>
<dbReference type="InterPro" id="IPR019811">
    <property type="entry name" value="HDH_CS"/>
</dbReference>
<dbReference type="CDD" id="cd04881">
    <property type="entry name" value="ACT_HSDH-Hom"/>
    <property type="match status" value="1"/>
</dbReference>
<dbReference type="InterPro" id="IPR005106">
    <property type="entry name" value="Asp/hSer_DH_NAD-bd"/>
</dbReference>
<accession>A0A9D9DXF8</accession>
<organism evidence="21 22">
    <name type="scientific">Candidatus Fimicola merdigallinarum</name>
    <dbReference type="NCBI Taxonomy" id="2840819"/>
    <lineage>
        <taxon>Bacteria</taxon>
        <taxon>Bacillati</taxon>
        <taxon>Bacillota</taxon>
        <taxon>Clostridia</taxon>
        <taxon>Lachnospirales</taxon>
        <taxon>Lachnospiraceae</taxon>
        <taxon>Lachnospiraceae incertae sedis</taxon>
        <taxon>Candidatus Fimicola</taxon>
    </lineage>
</organism>
<comment type="similarity">
    <text evidence="4 19">Belongs to the homoserine dehydrogenase family.</text>
</comment>
<dbReference type="PIRSF" id="PIRSF000098">
    <property type="entry name" value="Homoser_dehydrog"/>
    <property type="match status" value="1"/>
</dbReference>
<evidence type="ECO:0000256" key="10">
    <source>
        <dbReference type="ARBA" id="ARBA00022857"/>
    </source>
</evidence>
<comment type="pathway">
    <text evidence="2 18">Amino-acid biosynthesis; L-threonine biosynthesis; L-threonine from L-aspartate: step 3/5.</text>
</comment>
<evidence type="ECO:0000256" key="5">
    <source>
        <dbReference type="ARBA" id="ARBA00013213"/>
    </source>
</evidence>
<evidence type="ECO:0000256" key="8">
    <source>
        <dbReference type="ARBA" id="ARBA00022697"/>
    </source>
</evidence>
<protein>
    <recommendedName>
        <fullName evidence="6 18">Homoserine dehydrogenase</fullName>
        <ecNumber evidence="5 18">1.1.1.3</ecNumber>
    </recommendedName>
</protein>
<evidence type="ECO:0000256" key="12">
    <source>
        <dbReference type="ARBA" id="ARBA00023027"/>
    </source>
</evidence>
<keyword evidence="8 18" id="KW-0791">Threonine biosynthesis</keyword>
<dbReference type="Pfam" id="PF00742">
    <property type="entry name" value="Homoserine_dh"/>
    <property type="match status" value="1"/>
</dbReference>
<comment type="pathway">
    <text evidence="3 18">Amino-acid biosynthesis; L-methionine biosynthesis via de novo pathway; L-homoserine from L-aspartate: step 3/3.</text>
</comment>
<feature type="binding site" evidence="17">
    <location>
        <position position="104"/>
    </location>
    <ligand>
        <name>NADPH</name>
        <dbReference type="ChEBI" id="CHEBI:57783"/>
    </ligand>
</feature>
<feature type="domain" description="ACT" evidence="20">
    <location>
        <begin position="349"/>
        <end position="424"/>
    </location>
</feature>
<dbReference type="InterPro" id="IPR045865">
    <property type="entry name" value="ACT-like_dom_sf"/>
</dbReference>
<dbReference type="Proteomes" id="UP000823611">
    <property type="component" value="Unassembled WGS sequence"/>
</dbReference>
<dbReference type="PROSITE" id="PS01042">
    <property type="entry name" value="HOMOSER_DHGENASE"/>
    <property type="match status" value="1"/>
</dbReference>
<dbReference type="InterPro" id="IPR016204">
    <property type="entry name" value="HDH"/>
</dbReference>
<feature type="binding site" evidence="17">
    <location>
        <begin position="9"/>
        <end position="16"/>
    </location>
    <ligand>
        <name>NADP(+)</name>
        <dbReference type="ChEBI" id="CHEBI:58349"/>
    </ligand>
</feature>
<sequence length="426" mass="46613">MDNIKVAILGIGTVGTGTYKIIKNQKDEFPYKTGSNIEVSKILVRDKSKKREGIDENLITDSWEDIINDDSISIVIEVMGGIEPAKTYITEALKKGKSVVTANKDLIASYGGELLDLAKENKCDILFEAAVAGGIPIIRPLKECLASNKVEEVMGIVNGTTNFILSKMTDEGMEFDEALKLAQKLGYAEADPTADVEGYDAGRKIAIMASIAFNSRVKFDDVYTEGISNISAKDIKYAKELDCEIKLLGVASNTDDGIEARVHPMLIPNDHPLSGVKDSFNAVFVKGDSVGDTMFYGKGAGELPTASAIVGDVIDVARNIHFGCCGRIGCTCYKNLPIKTIDDIYSKYFVRLQIVDKSGVLASVLSVLGKNDVSIYQLMQKKKRDNNFAEIVLVTDKVKEKNLRDSIKELEDMPVVHKVSKVIRVY</sequence>
<dbReference type="AlphaFoldDB" id="A0A9D9DXF8"/>
<evidence type="ECO:0000256" key="18">
    <source>
        <dbReference type="RuleBase" id="RU000579"/>
    </source>
</evidence>
<evidence type="ECO:0000256" key="13">
    <source>
        <dbReference type="ARBA" id="ARBA00023053"/>
    </source>
</evidence>
<evidence type="ECO:0000256" key="19">
    <source>
        <dbReference type="RuleBase" id="RU004171"/>
    </source>
</evidence>
<dbReference type="InterPro" id="IPR036291">
    <property type="entry name" value="NAD(P)-bd_dom_sf"/>
</dbReference>
<name>A0A9D9DXF8_9FIRM</name>
<dbReference type="PANTHER" id="PTHR43331">
    <property type="entry name" value="HOMOSERINE DEHYDROGENASE"/>
    <property type="match status" value="1"/>
</dbReference>
<evidence type="ECO:0000313" key="21">
    <source>
        <dbReference type="EMBL" id="MBO8434653.1"/>
    </source>
</evidence>
<evidence type="ECO:0000256" key="16">
    <source>
        <dbReference type="PIRSR" id="PIRSR000098-1"/>
    </source>
</evidence>
<comment type="catalytic activity">
    <reaction evidence="15">
        <text>L-homoserine + NADP(+) = L-aspartate 4-semialdehyde + NADPH + H(+)</text>
        <dbReference type="Rhea" id="RHEA:15761"/>
        <dbReference type="ChEBI" id="CHEBI:15378"/>
        <dbReference type="ChEBI" id="CHEBI:57476"/>
        <dbReference type="ChEBI" id="CHEBI:57783"/>
        <dbReference type="ChEBI" id="CHEBI:58349"/>
        <dbReference type="ChEBI" id="CHEBI:537519"/>
        <dbReference type="EC" id="1.1.1.3"/>
    </reaction>
    <physiologicalReaction direction="right-to-left" evidence="15">
        <dbReference type="Rhea" id="RHEA:15763"/>
    </physiologicalReaction>
</comment>
<dbReference type="InterPro" id="IPR001342">
    <property type="entry name" value="HDH_cat"/>
</dbReference>
<dbReference type="NCBIfam" id="NF004976">
    <property type="entry name" value="PRK06349.1"/>
    <property type="match status" value="1"/>
</dbReference>
<dbReference type="GO" id="GO:0004412">
    <property type="term" value="F:homoserine dehydrogenase activity"/>
    <property type="evidence" value="ECO:0007669"/>
    <property type="project" value="UniProtKB-EC"/>
</dbReference>
<evidence type="ECO:0000256" key="14">
    <source>
        <dbReference type="ARBA" id="ARBA00023167"/>
    </source>
</evidence>
<reference evidence="21" key="2">
    <citation type="journal article" date="2021" name="PeerJ">
        <title>Extensive microbial diversity within the chicken gut microbiome revealed by metagenomics and culture.</title>
        <authorList>
            <person name="Gilroy R."/>
            <person name="Ravi A."/>
            <person name="Getino M."/>
            <person name="Pursley I."/>
            <person name="Horton D.L."/>
            <person name="Alikhan N.F."/>
            <person name="Baker D."/>
            <person name="Gharbi K."/>
            <person name="Hall N."/>
            <person name="Watson M."/>
            <person name="Adriaenssens E.M."/>
            <person name="Foster-Nyarko E."/>
            <person name="Jarju S."/>
            <person name="Secka A."/>
            <person name="Antonio M."/>
            <person name="Oren A."/>
            <person name="Chaudhuri R.R."/>
            <person name="La Ragione R."/>
            <person name="Hildebrand F."/>
            <person name="Pallen M.J."/>
        </authorList>
    </citation>
    <scope>NUCLEOTIDE SEQUENCE</scope>
    <source>
        <strain evidence="21">F6-4510</strain>
    </source>
</reference>
<gene>
    <name evidence="21" type="ORF">IAC55_04950</name>
</gene>
<evidence type="ECO:0000256" key="6">
    <source>
        <dbReference type="ARBA" id="ARBA00013376"/>
    </source>
</evidence>
<evidence type="ECO:0000313" key="22">
    <source>
        <dbReference type="Proteomes" id="UP000823611"/>
    </source>
</evidence>
<feature type="active site" description="Proton donor" evidence="16">
    <location>
        <position position="204"/>
    </location>
</feature>
<evidence type="ECO:0000256" key="9">
    <source>
        <dbReference type="ARBA" id="ARBA00022723"/>
    </source>
</evidence>
<dbReference type="Gene3D" id="3.30.70.260">
    <property type="match status" value="1"/>
</dbReference>
<evidence type="ECO:0000256" key="15">
    <source>
        <dbReference type="ARBA" id="ARBA00048841"/>
    </source>
</evidence>
<keyword evidence="14 18" id="KW-0486">Methionine biosynthesis</keyword>
<dbReference type="Gene3D" id="3.30.360.10">
    <property type="entry name" value="Dihydrodipicolinate Reductase, domain 2"/>
    <property type="match status" value="1"/>
</dbReference>
<dbReference type="SUPFAM" id="SSF55021">
    <property type="entry name" value="ACT-like"/>
    <property type="match status" value="1"/>
</dbReference>
<comment type="caution">
    <text evidence="21">The sequence shown here is derived from an EMBL/GenBank/DDBJ whole genome shotgun (WGS) entry which is preliminary data.</text>
</comment>
<dbReference type="Gene3D" id="3.40.50.720">
    <property type="entry name" value="NAD(P)-binding Rossmann-like Domain"/>
    <property type="match status" value="1"/>
</dbReference>
<dbReference type="GO" id="GO:0009088">
    <property type="term" value="P:threonine biosynthetic process"/>
    <property type="evidence" value="ECO:0007669"/>
    <property type="project" value="UniProtKB-KW"/>
</dbReference>
<dbReference type="EC" id="1.1.1.3" evidence="5 18"/>
<dbReference type="GO" id="GO:0009086">
    <property type="term" value="P:methionine biosynthetic process"/>
    <property type="evidence" value="ECO:0007669"/>
    <property type="project" value="UniProtKB-KW"/>
</dbReference>
<dbReference type="SUPFAM" id="SSF55347">
    <property type="entry name" value="Glyceraldehyde-3-phosphate dehydrogenase-like, C-terminal domain"/>
    <property type="match status" value="1"/>
</dbReference>
<dbReference type="FunFam" id="3.30.360.10:FF:000005">
    <property type="entry name" value="Homoserine dehydrogenase"/>
    <property type="match status" value="1"/>
</dbReference>
<evidence type="ECO:0000256" key="7">
    <source>
        <dbReference type="ARBA" id="ARBA00022605"/>
    </source>
</evidence>